<keyword evidence="8" id="KW-1185">Reference proteome</keyword>
<feature type="transmembrane region" description="Helical" evidence="6">
    <location>
        <begin position="398"/>
        <end position="419"/>
    </location>
</feature>
<dbReference type="GO" id="GO:0015205">
    <property type="term" value="F:nucleobase transmembrane transporter activity"/>
    <property type="evidence" value="ECO:0007669"/>
    <property type="project" value="TreeGrafter"/>
</dbReference>
<evidence type="ECO:0000256" key="4">
    <source>
        <dbReference type="ARBA" id="ARBA00022989"/>
    </source>
</evidence>
<dbReference type="InterPro" id="IPR001248">
    <property type="entry name" value="Pur-cyt_permease"/>
</dbReference>
<dbReference type="CDD" id="cd10323">
    <property type="entry name" value="SLC-NCS1sbd"/>
    <property type="match status" value="1"/>
</dbReference>
<feature type="transmembrane region" description="Helical" evidence="6">
    <location>
        <begin position="251"/>
        <end position="276"/>
    </location>
</feature>
<evidence type="ECO:0000256" key="1">
    <source>
        <dbReference type="ARBA" id="ARBA00004141"/>
    </source>
</evidence>
<dbReference type="Pfam" id="PF02133">
    <property type="entry name" value="Transp_cyt_pur"/>
    <property type="match status" value="1"/>
</dbReference>
<dbReference type="STRING" id="1122204.SAMN05421781_1295"/>
<feature type="transmembrane region" description="Helical" evidence="6">
    <location>
        <begin position="201"/>
        <end position="223"/>
    </location>
</feature>
<gene>
    <name evidence="7" type="ORF">SAMN05421781_1295</name>
</gene>
<feature type="transmembrane region" description="Helical" evidence="6">
    <location>
        <begin position="55"/>
        <end position="79"/>
    </location>
</feature>
<accession>A0A1H2T8W7</accession>
<dbReference type="PANTHER" id="PTHR30618:SF0">
    <property type="entry name" value="PURINE-URACIL PERMEASE NCS1"/>
    <property type="match status" value="1"/>
</dbReference>
<feature type="transmembrane region" description="Helical" evidence="6">
    <location>
        <begin position="288"/>
        <end position="308"/>
    </location>
</feature>
<feature type="transmembrane region" description="Helical" evidence="6">
    <location>
        <begin position="91"/>
        <end position="115"/>
    </location>
</feature>
<feature type="transmembrane region" description="Helical" evidence="6">
    <location>
        <begin position="162"/>
        <end position="181"/>
    </location>
</feature>
<dbReference type="GO" id="GO:0005886">
    <property type="term" value="C:plasma membrane"/>
    <property type="evidence" value="ECO:0007669"/>
    <property type="project" value="TreeGrafter"/>
</dbReference>
<evidence type="ECO:0000313" key="8">
    <source>
        <dbReference type="Proteomes" id="UP000199488"/>
    </source>
</evidence>
<name>A0A1H2T8W7_9BACI</name>
<reference evidence="7 8" key="1">
    <citation type="submission" date="2016-10" db="EMBL/GenBank/DDBJ databases">
        <authorList>
            <person name="de Groot N.N."/>
        </authorList>
    </citation>
    <scope>NUCLEOTIDE SEQUENCE [LARGE SCALE GENOMIC DNA]</scope>
    <source>
        <strain evidence="7 8">DSM 23126</strain>
    </source>
</reference>
<feature type="transmembrane region" description="Helical" evidence="6">
    <location>
        <begin position="21"/>
        <end position="43"/>
    </location>
</feature>
<feature type="transmembrane region" description="Helical" evidence="6">
    <location>
        <begin position="425"/>
        <end position="444"/>
    </location>
</feature>
<organism evidence="7 8">
    <name type="scientific">Marinococcus luteus</name>
    <dbReference type="NCBI Taxonomy" id="1122204"/>
    <lineage>
        <taxon>Bacteria</taxon>
        <taxon>Bacillati</taxon>
        <taxon>Bacillota</taxon>
        <taxon>Bacilli</taxon>
        <taxon>Bacillales</taxon>
        <taxon>Bacillaceae</taxon>
        <taxon>Marinococcus</taxon>
    </lineage>
</organism>
<evidence type="ECO:0000256" key="5">
    <source>
        <dbReference type="ARBA" id="ARBA00023136"/>
    </source>
</evidence>
<protein>
    <submittedName>
        <fullName evidence="7">Nucleobase:cation symporter-1, NCS1 family</fullName>
    </submittedName>
</protein>
<evidence type="ECO:0000256" key="6">
    <source>
        <dbReference type="SAM" id="Phobius"/>
    </source>
</evidence>
<keyword evidence="4 6" id="KW-1133">Transmembrane helix</keyword>
<evidence type="ECO:0000256" key="2">
    <source>
        <dbReference type="ARBA" id="ARBA00008974"/>
    </source>
</evidence>
<comment type="similarity">
    <text evidence="2">Belongs to the purine-cytosine permease (2.A.39) family.</text>
</comment>
<dbReference type="RefSeq" id="WP_091612666.1">
    <property type="nucleotide sequence ID" value="NZ_FNNC01000002.1"/>
</dbReference>
<proteinExistence type="inferred from homology"/>
<dbReference type="Gene3D" id="1.10.4160.10">
    <property type="entry name" value="Hydantoin permease"/>
    <property type="match status" value="1"/>
</dbReference>
<evidence type="ECO:0000313" key="7">
    <source>
        <dbReference type="EMBL" id="SDW40332.1"/>
    </source>
</evidence>
<keyword evidence="3 6" id="KW-0812">Transmembrane</keyword>
<dbReference type="EMBL" id="FNNC01000002">
    <property type="protein sequence ID" value="SDW40332.1"/>
    <property type="molecule type" value="Genomic_DNA"/>
</dbReference>
<feature type="transmembrane region" description="Helical" evidence="6">
    <location>
        <begin position="127"/>
        <end position="150"/>
    </location>
</feature>
<dbReference type="OrthoDB" id="9780088at2"/>
<evidence type="ECO:0000256" key="3">
    <source>
        <dbReference type="ARBA" id="ARBA00022692"/>
    </source>
</evidence>
<dbReference type="InterPro" id="IPR045225">
    <property type="entry name" value="Uracil/uridine/allantoin_perm"/>
</dbReference>
<dbReference type="PANTHER" id="PTHR30618">
    <property type="entry name" value="NCS1 FAMILY PURINE/PYRIMIDINE TRANSPORTER"/>
    <property type="match status" value="1"/>
</dbReference>
<sequence length="489" mass="52831">MKDNSYLKSPDLMPVGHDKRKISTFGFAVMWVGMAVVLAAFAIGGEGVSSLPLGWVIFASLIGCVAIGLFITIVGDIGIEHGLSFPVYMRAPFGTIGTHLPSVTRGIAASFWFGINTYFGSTAMNGILNILTGFDNWAVCYALFAGAQLINTAIGIKAVERFADFAAPAIILISIWMYIVLTGEASAQGTNVWNWDGIEAGAGSAVTAFVIVIFANMGFWSTLATDIPSLSRFIKAPKYERNWFKRNRGTMVGSMIALPLVQTFMVVIGAICFIALGNFDPVVALQQTAGGLVLAVLLLMIVLAQWSTNTSANVIPAATIFSNIGGPKIPFFVGVFMAGVIGTAAQPWLIFSVLDTVLLVVGGVLSAVVGILVSDYYVLRKRRVNVPDLYKHTGQYRYFKGINAAGLISWAVGGAVAIFFINFSFIAGFFAGGICYYFLAKYWWFKKYKQVEIEDPSDDKYLGITVGRDWEVPADEAEEEAKPDVASMK</sequence>
<comment type="subcellular location">
    <subcellularLocation>
        <location evidence="1">Membrane</location>
        <topology evidence="1">Multi-pass membrane protein</topology>
    </subcellularLocation>
</comment>
<feature type="transmembrane region" description="Helical" evidence="6">
    <location>
        <begin position="329"/>
        <end position="351"/>
    </location>
</feature>
<dbReference type="AlphaFoldDB" id="A0A1H2T8W7"/>
<feature type="transmembrane region" description="Helical" evidence="6">
    <location>
        <begin position="357"/>
        <end position="378"/>
    </location>
</feature>
<keyword evidence="5 6" id="KW-0472">Membrane</keyword>
<dbReference type="Proteomes" id="UP000199488">
    <property type="component" value="Unassembled WGS sequence"/>
</dbReference>